<reference evidence="2" key="1">
    <citation type="submission" date="2020-12" db="EMBL/GenBank/DDBJ databases">
        <title>Genome public.</title>
        <authorList>
            <person name="Sun Q."/>
        </authorList>
    </citation>
    <scope>NUCLEOTIDE SEQUENCE</scope>
    <source>
        <strain evidence="2">CCM 8863</strain>
    </source>
</reference>
<evidence type="ECO:0000313" key="2">
    <source>
        <dbReference type="EMBL" id="MBI8988590.1"/>
    </source>
</evidence>
<keyword evidence="3" id="KW-1185">Reference proteome</keyword>
<dbReference type="RefSeq" id="WP_198737613.1">
    <property type="nucleotide sequence ID" value="NZ_JAEIOS010000009.1"/>
</dbReference>
<keyword evidence="1" id="KW-1133">Transmembrane helix</keyword>
<dbReference type="AlphaFoldDB" id="A0A934I4V8"/>
<keyword evidence="1" id="KW-0812">Transmembrane</keyword>
<organism evidence="2 3">
    <name type="scientific">Corynebacterium meridianum</name>
    <dbReference type="NCBI Taxonomy" id="2765363"/>
    <lineage>
        <taxon>Bacteria</taxon>
        <taxon>Bacillati</taxon>
        <taxon>Actinomycetota</taxon>
        <taxon>Actinomycetes</taxon>
        <taxon>Mycobacteriales</taxon>
        <taxon>Corynebacteriaceae</taxon>
        <taxon>Corynebacterium</taxon>
    </lineage>
</organism>
<evidence type="ECO:0000313" key="3">
    <source>
        <dbReference type="Proteomes" id="UP000645966"/>
    </source>
</evidence>
<dbReference type="Proteomes" id="UP000645966">
    <property type="component" value="Unassembled WGS sequence"/>
</dbReference>
<accession>A0A934I4V8</accession>
<evidence type="ECO:0000256" key="1">
    <source>
        <dbReference type="SAM" id="Phobius"/>
    </source>
</evidence>
<dbReference type="EMBL" id="JAEIOS010000009">
    <property type="protein sequence ID" value="MBI8988590.1"/>
    <property type="molecule type" value="Genomic_DNA"/>
</dbReference>
<feature type="transmembrane region" description="Helical" evidence="1">
    <location>
        <begin position="119"/>
        <end position="140"/>
    </location>
</feature>
<comment type="caution">
    <text evidence="2">The sequence shown here is derived from an EMBL/GenBank/DDBJ whole genome shotgun (WGS) entry which is preliminary data.</text>
</comment>
<feature type="transmembrane region" description="Helical" evidence="1">
    <location>
        <begin position="160"/>
        <end position="179"/>
    </location>
</feature>
<name>A0A934I4V8_9CORY</name>
<feature type="transmembrane region" description="Helical" evidence="1">
    <location>
        <begin position="69"/>
        <end position="87"/>
    </location>
</feature>
<keyword evidence="1" id="KW-0472">Membrane</keyword>
<proteinExistence type="predicted"/>
<feature type="transmembrane region" description="Helical" evidence="1">
    <location>
        <begin position="42"/>
        <end position="63"/>
    </location>
</feature>
<protein>
    <submittedName>
        <fullName evidence="2">Uncharacterized protein</fullName>
    </submittedName>
</protein>
<gene>
    <name evidence="2" type="ORF">JDV75_02255</name>
</gene>
<sequence length="193" mass="22043">MTGRGTSPMTRYRRHRLDSFERRRDVLDSRFHRWRNRRHRRALVLLFCGAYHTGVTLGVAAVLLEQATLLAMTAALCLASCAIWSMIRTLIRLEDMAPPEFLDEYELARQLRLRATTTHFYYAIGLVYAGIITFGSVWALDRGWAMRDLYDLTYTTGMTMFLIIGLIGAIPGLVLAWTLPDPTDPDLLFPDAD</sequence>